<gene>
    <name evidence="2" type="ORF">Fcan01_23294</name>
</gene>
<feature type="transmembrane region" description="Helical" evidence="1">
    <location>
        <begin position="134"/>
        <end position="157"/>
    </location>
</feature>
<evidence type="ECO:0000256" key="1">
    <source>
        <dbReference type="SAM" id="Phobius"/>
    </source>
</evidence>
<comment type="caution">
    <text evidence="2">The sequence shown here is derived from an EMBL/GenBank/DDBJ whole genome shotgun (WGS) entry which is preliminary data.</text>
</comment>
<feature type="transmembrane region" description="Helical" evidence="1">
    <location>
        <begin position="214"/>
        <end position="230"/>
    </location>
</feature>
<reference evidence="2 3" key="1">
    <citation type="submission" date="2015-12" db="EMBL/GenBank/DDBJ databases">
        <title>The genome of Folsomia candida.</title>
        <authorList>
            <person name="Faddeeva A."/>
            <person name="Derks M.F."/>
            <person name="Anvar Y."/>
            <person name="Smit S."/>
            <person name="Van Straalen N."/>
            <person name="Roelofs D."/>
        </authorList>
    </citation>
    <scope>NUCLEOTIDE SEQUENCE [LARGE SCALE GENOMIC DNA]</scope>
    <source>
        <strain evidence="2 3">VU population</strain>
        <tissue evidence="2">Whole body</tissue>
    </source>
</reference>
<feature type="transmembrane region" description="Helical" evidence="1">
    <location>
        <begin position="275"/>
        <end position="298"/>
    </location>
</feature>
<feature type="transmembrane region" description="Helical" evidence="1">
    <location>
        <begin position="49"/>
        <end position="67"/>
    </location>
</feature>
<organism evidence="2 3">
    <name type="scientific">Folsomia candida</name>
    <name type="common">Springtail</name>
    <dbReference type="NCBI Taxonomy" id="158441"/>
    <lineage>
        <taxon>Eukaryota</taxon>
        <taxon>Metazoa</taxon>
        <taxon>Ecdysozoa</taxon>
        <taxon>Arthropoda</taxon>
        <taxon>Hexapoda</taxon>
        <taxon>Collembola</taxon>
        <taxon>Entomobryomorpha</taxon>
        <taxon>Isotomoidea</taxon>
        <taxon>Isotomidae</taxon>
        <taxon>Proisotominae</taxon>
        <taxon>Folsomia</taxon>
    </lineage>
</organism>
<keyword evidence="1" id="KW-1133">Transmembrane helix</keyword>
<keyword evidence="1" id="KW-0472">Membrane</keyword>
<feature type="transmembrane region" description="Helical" evidence="1">
    <location>
        <begin position="376"/>
        <end position="398"/>
    </location>
</feature>
<protein>
    <submittedName>
        <fullName evidence="2">Chitin synthase 1</fullName>
    </submittedName>
</protein>
<evidence type="ECO:0000313" key="3">
    <source>
        <dbReference type="Proteomes" id="UP000198287"/>
    </source>
</evidence>
<name>A0A226D970_FOLCA</name>
<proteinExistence type="predicted"/>
<dbReference type="EMBL" id="LNIX01000027">
    <property type="protein sequence ID" value="OXA42095.1"/>
    <property type="molecule type" value="Genomic_DNA"/>
</dbReference>
<feature type="transmembrane region" description="Helical" evidence="1">
    <location>
        <begin position="79"/>
        <end position="102"/>
    </location>
</feature>
<evidence type="ECO:0000313" key="2">
    <source>
        <dbReference type="EMBL" id="OXA42095.1"/>
    </source>
</evidence>
<sequence>MSLTSIQNLIQLQLKLISVMIEPPIYIKIKPSKTTVTTVKLSLATKAKLLVLVTYAIFILLNSFWQIKKLPKNTDPTVLAIIGLFSSGIFIGIHMLVNTLFLKSDDVAAQLNLILNYEQQNLCKKFVSGNIQKLFKGIVFLLGRGFPIFAPIAIGLINVMELYMPPFIGSVLPEIRMDGWENIGETVLTCGAHFVAILIQAWMVYIISGTVMMLIFHFLVGSVFSLWGSLNQLTSLTKKEGSKLLRKSVILHQLRHFRQLKIIEAQINFTMSTTFLPSVLVSFCFANIMSTFLSVSYFRKGRLFDNLGNFIFLLISWQTNIGIMCFGTMPGLLNKNSIKFLGSFGRREFKNENLGVSLKKDVKACGQMRIKFGNNFVGILTPLVMISLCVKLTVKLLLVAQ</sequence>
<dbReference type="Proteomes" id="UP000198287">
    <property type="component" value="Unassembled WGS sequence"/>
</dbReference>
<feature type="transmembrane region" description="Helical" evidence="1">
    <location>
        <begin position="310"/>
        <end position="333"/>
    </location>
</feature>
<feature type="transmembrane region" description="Helical" evidence="1">
    <location>
        <begin position="186"/>
        <end position="207"/>
    </location>
</feature>
<keyword evidence="3" id="KW-1185">Reference proteome</keyword>
<keyword evidence="1" id="KW-0812">Transmembrane</keyword>
<dbReference type="AlphaFoldDB" id="A0A226D970"/>
<accession>A0A226D970</accession>